<comment type="caution">
    <text evidence="1">The sequence shown here is derived from an EMBL/GenBank/DDBJ whole genome shotgun (WGS) entry which is preliminary data.</text>
</comment>
<protein>
    <recommendedName>
        <fullName evidence="3">FbpB family small basic protein</fullName>
    </recommendedName>
</protein>
<gene>
    <name evidence="1" type="ORF">Q5Y73_19100</name>
</gene>
<organism evidence="1 2">
    <name type="scientific">Chengkuizengella axinellae</name>
    <dbReference type="NCBI Taxonomy" id="3064388"/>
    <lineage>
        <taxon>Bacteria</taxon>
        <taxon>Bacillati</taxon>
        <taxon>Bacillota</taxon>
        <taxon>Bacilli</taxon>
        <taxon>Bacillales</taxon>
        <taxon>Paenibacillaceae</taxon>
        <taxon>Chengkuizengella</taxon>
    </lineage>
</organism>
<proteinExistence type="predicted"/>
<accession>A0ABT9J407</accession>
<evidence type="ECO:0000313" key="2">
    <source>
        <dbReference type="Proteomes" id="UP001231941"/>
    </source>
</evidence>
<evidence type="ECO:0008006" key="3">
    <source>
        <dbReference type="Google" id="ProtNLM"/>
    </source>
</evidence>
<dbReference type="EMBL" id="JAVAMP010000012">
    <property type="protein sequence ID" value="MDP5276208.1"/>
    <property type="molecule type" value="Genomic_DNA"/>
</dbReference>
<evidence type="ECO:0000313" key="1">
    <source>
        <dbReference type="EMBL" id="MDP5276208.1"/>
    </source>
</evidence>
<dbReference type="Proteomes" id="UP001231941">
    <property type="component" value="Unassembled WGS sequence"/>
</dbReference>
<dbReference type="RefSeq" id="WP_305993518.1">
    <property type="nucleotide sequence ID" value="NZ_JAVAMP010000012.1"/>
</dbReference>
<sequence length="56" mass="6669">MSVKYEVRELKKRDTVKLINEQIIESDKEIEASRKHIHDLLYRKNEKSKKNNGTLA</sequence>
<name>A0ABT9J407_9BACL</name>
<reference evidence="1 2" key="1">
    <citation type="submission" date="2023-08" db="EMBL/GenBank/DDBJ databases">
        <authorList>
            <person name="Park J.-S."/>
        </authorList>
    </citation>
    <scope>NUCLEOTIDE SEQUENCE [LARGE SCALE GENOMIC DNA]</scope>
    <source>
        <strain evidence="1 2">2205SS18-9</strain>
    </source>
</reference>
<keyword evidence="2" id="KW-1185">Reference proteome</keyword>